<evidence type="ECO:0000313" key="4">
    <source>
        <dbReference type="Proteomes" id="UP001327560"/>
    </source>
</evidence>
<organism evidence="3 4">
    <name type="scientific">Canna indica</name>
    <name type="common">Indian-shot</name>
    <dbReference type="NCBI Taxonomy" id="4628"/>
    <lineage>
        <taxon>Eukaryota</taxon>
        <taxon>Viridiplantae</taxon>
        <taxon>Streptophyta</taxon>
        <taxon>Embryophyta</taxon>
        <taxon>Tracheophyta</taxon>
        <taxon>Spermatophyta</taxon>
        <taxon>Magnoliopsida</taxon>
        <taxon>Liliopsida</taxon>
        <taxon>Zingiberales</taxon>
        <taxon>Cannaceae</taxon>
        <taxon>Canna</taxon>
    </lineage>
</organism>
<dbReference type="InterPro" id="IPR008700">
    <property type="entry name" value="TypeIII_avirulence_cleave"/>
</dbReference>
<dbReference type="AlphaFoldDB" id="A0AAQ3QRK5"/>
<accession>A0AAQ3QRK5</accession>
<dbReference type="PANTHER" id="PTHR33159">
    <property type="entry name" value="RPM1-INTERACTING PROTEIN 4 (RIN4) FAMILY PROTEIN"/>
    <property type="match status" value="1"/>
</dbReference>
<dbReference type="Pfam" id="PF05627">
    <property type="entry name" value="AvrRpt-cleavage"/>
    <property type="match status" value="1"/>
</dbReference>
<dbReference type="EMBL" id="CP136898">
    <property type="protein sequence ID" value="WOL18826.1"/>
    <property type="molecule type" value="Genomic_DNA"/>
</dbReference>
<feature type="domain" description="RIN4 pathogenic type III effector avirulence factor Avr cleavage site" evidence="2">
    <location>
        <begin position="34"/>
        <end position="68"/>
    </location>
</feature>
<feature type="compositionally biased region" description="Basic and acidic residues" evidence="1">
    <location>
        <begin position="80"/>
        <end position="90"/>
    </location>
</feature>
<proteinExistence type="predicted"/>
<reference evidence="3 4" key="1">
    <citation type="submission" date="2023-10" db="EMBL/GenBank/DDBJ databases">
        <title>Chromosome-scale genome assembly provides insights into flower coloration mechanisms of Canna indica.</title>
        <authorList>
            <person name="Li C."/>
        </authorList>
    </citation>
    <scope>NUCLEOTIDE SEQUENCE [LARGE SCALE GENOMIC DNA]</scope>
    <source>
        <tissue evidence="3">Flower</tissue>
    </source>
</reference>
<dbReference type="Proteomes" id="UP001327560">
    <property type="component" value="Chromosome 9"/>
</dbReference>
<name>A0AAQ3QRK5_9LILI</name>
<protein>
    <recommendedName>
        <fullName evidence="2">RIN4 pathogenic type III effector avirulence factor Avr cleavage site domain-containing protein</fullName>
    </recommendedName>
</protein>
<feature type="region of interest" description="Disordered" evidence="1">
    <location>
        <begin position="64"/>
        <end position="90"/>
    </location>
</feature>
<gene>
    <name evidence="3" type="ORF">Cni_G27623</name>
</gene>
<evidence type="ECO:0000256" key="1">
    <source>
        <dbReference type="SAM" id="MobiDB-lite"/>
    </source>
</evidence>
<evidence type="ECO:0000259" key="2">
    <source>
        <dbReference type="Pfam" id="PF05627"/>
    </source>
</evidence>
<evidence type="ECO:0000313" key="3">
    <source>
        <dbReference type="EMBL" id="WOL18826.1"/>
    </source>
</evidence>
<dbReference type="InterPro" id="IPR040387">
    <property type="entry name" value="RIN4/NOI4"/>
</dbReference>
<sequence>MSSVSDRMFLSISIERRLDCLAESDVYVKFLYEEKGQALPKFGEWDVNNPASADGFTVIFNKARDEKKTGSNSGAPATPTRKEVGGLQHDETYQYPRKNTLMLPFCPSDAAKVALLRLNV</sequence>
<keyword evidence="4" id="KW-1185">Reference proteome</keyword>
<dbReference type="PANTHER" id="PTHR33159:SF83">
    <property type="entry name" value="RIN4 PATHOGENIC TYPE III EFFECTOR AVIRULENCE FACTOR AVR CLEAVAGE SITE DOMAIN-CONTAINING PROTEIN"/>
    <property type="match status" value="1"/>
</dbReference>